<keyword evidence="2" id="KW-1185">Reference proteome</keyword>
<gene>
    <name evidence="1" type="ORF">GCM10010178_59520</name>
</gene>
<name>A0ABQ2V0W4_9PSEU</name>
<protein>
    <recommendedName>
        <fullName evidence="3">NADPH-dependent curcumin reductase CurA</fullName>
    </recommendedName>
</protein>
<dbReference type="Pfam" id="PF11017">
    <property type="entry name" value="DUF2855"/>
    <property type="match status" value="1"/>
</dbReference>
<comment type="caution">
    <text evidence="1">The sequence shown here is derived from an EMBL/GenBank/DDBJ whole genome shotgun (WGS) entry which is preliminary data.</text>
</comment>
<reference evidence="2" key="1">
    <citation type="journal article" date="2019" name="Int. J. Syst. Evol. Microbiol.">
        <title>The Global Catalogue of Microorganisms (GCM) 10K type strain sequencing project: providing services to taxonomists for standard genome sequencing and annotation.</title>
        <authorList>
            <consortium name="The Broad Institute Genomics Platform"/>
            <consortium name="The Broad Institute Genome Sequencing Center for Infectious Disease"/>
            <person name="Wu L."/>
            <person name="Ma J."/>
        </authorList>
    </citation>
    <scope>NUCLEOTIDE SEQUENCE [LARGE SCALE GENOMIC DNA]</scope>
    <source>
        <strain evidence="2">JCM 3296</strain>
    </source>
</reference>
<sequence length="349" mass="37992">MISRWTVVVDRDDLTKTEVLHDELSPELGDCEVLLRVDRVGLTANNVTYGVIGDLIGYWKFFPVSADGRGVIPLWGFADVVDSTLDALPPGTRVYGYLPMSSHLVVRARLTSSGFVDTADHRAPLPAVYNSYLVTSTDPAYDPQQEDLQVLYRPLFMTSFLLADQLADNDFYGARTVVISSASSKTAFGTAQCLRGSGVRLVGLTSSRNVGFTESLGLYDTVLPYDAAVDVEPSVYLDFSGSADLRSTLHDRLGASLVKDISIGLTQQKASADPRSQFFFAPDQLRKRAADWGQDGFGQRFGAAWRAFTAQAGEWVGIAQHSGPDELVEVWQSVLAGKTDPSTADVITF</sequence>
<evidence type="ECO:0000313" key="1">
    <source>
        <dbReference type="EMBL" id="GGU59367.1"/>
    </source>
</evidence>
<dbReference type="RefSeq" id="WP_189257053.1">
    <property type="nucleotide sequence ID" value="NZ_BMRE01000032.1"/>
</dbReference>
<organism evidence="1 2">
    <name type="scientific">Lentzea flava</name>
    <dbReference type="NCBI Taxonomy" id="103732"/>
    <lineage>
        <taxon>Bacteria</taxon>
        <taxon>Bacillati</taxon>
        <taxon>Actinomycetota</taxon>
        <taxon>Actinomycetes</taxon>
        <taxon>Pseudonocardiales</taxon>
        <taxon>Pseudonocardiaceae</taxon>
        <taxon>Lentzea</taxon>
    </lineage>
</organism>
<dbReference type="Proteomes" id="UP000649573">
    <property type="component" value="Unassembled WGS sequence"/>
</dbReference>
<dbReference type="EMBL" id="BMRE01000032">
    <property type="protein sequence ID" value="GGU59367.1"/>
    <property type="molecule type" value="Genomic_DNA"/>
</dbReference>
<dbReference type="InterPro" id="IPR021276">
    <property type="entry name" value="DUF2855"/>
</dbReference>
<accession>A0ABQ2V0W4</accession>
<evidence type="ECO:0000313" key="2">
    <source>
        <dbReference type="Proteomes" id="UP000649573"/>
    </source>
</evidence>
<evidence type="ECO:0008006" key="3">
    <source>
        <dbReference type="Google" id="ProtNLM"/>
    </source>
</evidence>
<proteinExistence type="predicted"/>